<gene>
    <name evidence="1" type="ORF">AC2117_01605</name>
</gene>
<proteinExistence type="predicted"/>
<sequence>MNILVVGNGFDLSHFLPTKYDHFMFAMQSIQNFKKNNIDMEFKNIFGELLESEYYFFDKTKTLYDTNKIIIPQNEVKSIKDKLNKNSWYKYFHNHFTEIKTWIDFEQKIEEALVLVAKAIEKIEEKYNTYGIFNYPVYTKYSDRINQYYFSEIQFHLLSCLNLIEEEVTANSPGYRYGFISSSFYTVPNDEKYGFNSQKYLQHLQDQLDDFIDLFNLYLCLVVDKLLPFKKFSFNKSDCIDEVFSFNYTTTFENFYETPATIHFLHGKLGKPHNLVLGISELKDVSLKRLKAYGFTKYHQKIYKNTNYQFLNSKLNDLKLLNEELSESKLDYRAGVPLPSNIPSYNTLINRIKKSIENFDLNIQIWGHSLDISDEVYINEIFSFNEISDNKVRVFIYYFDQKAKFSLLNNLFHILGKEKVETWMKNGWLHFDENPNLEKKD</sequence>
<dbReference type="RefSeq" id="WP_133973240.1">
    <property type="nucleotide sequence ID" value="NZ_LS999521.1"/>
</dbReference>
<evidence type="ECO:0008006" key="3">
    <source>
        <dbReference type="Google" id="ProtNLM"/>
    </source>
</evidence>
<protein>
    <recommendedName>
        <fullName evidence="3">Bacteriophage abortive infection AbiH</fullName>
    </recommendedName>
</protein>
<dbReference type="Proteomes" id="UP000294355">
    <property type="component" value="Chromosome"/>
</dbReference>
<dbReference type="EMBL" id="LS999521">
    <property type="protein sequence ID" value="VAX44423.1"/>
    <property type="molecule type" value="Genomic_DNA"/>
</dbReference>
<name>A0A446ZIX6_ACICA</name>
<organism evidence="1 2">
    <name type="scientific">Acinetobacter calcoaceticus</name>
    <dbReference type="NCBI Taxonomy" id="471"/>
    <lineage>
        <taxon>Bacteria</taxon>
        <taxon>Pseudomonadati</taxon>
        <taxon>Pseudomonadota</taxon>
        <taxon>Gammaproteobacteria</taxon>
        <taxon>Moraxellales</taxon>
        <taxon>Moraxellaceae</taxon>
        <taxon>Acinetobacter</taxon>
        <taxon>Acinetobacter calcoaceticus/baumannii complex</taxon>
    </lineage>
</organism>
<reference evidence="1 2" key="1">
    <citation type="submission" date="2018-08" db="EMBL/GenBank/DDBJ databases">
        <authorList>
            <person name="Gonzaga-Molto A."/>
        </authorList>
    </citation>
    <scope>NUCLEOTIDE SEQUENCE [LARGE SCALE GENOMIC DNA]</scope>
    <source>
        <strain evidence="1">Acinetobacter calcoaceticus str. 2117</strain>
    </source>
</reference>
<accession>A0A446ZIX6</accession>
<dbReference type="Pfam" id="PF14253">
    <property type="entry name" value="AbiH"/>
    <property type="match status" value="2"/>
</dbReference>
<dbReference type="OrthoDB" id="5903604at2"/>
<evidence type="ECO:0000313" key="2">
    <source>
        <dbReference type="Proteomes" id="UP000294355"/>
    </source>
</evidence>
<dbReference type="InterPro" id="IPR025935">
    <property type="entry name" value="AbiH"/>
</dbReference>
<dbReference type="AlphaFoldDB" id="A0A446ZIX6"/>
<evidence type="ECO:0000313" key="1">
    <source>
        <dbReference type="EMBL" id="VAX44423.1"/>
    </source>
</evidence>